<gene>
    <name evidence="1" type="ORF">ETU09_08120</name>
</gene>
<dbReference type="AlphaFoldDB" id="A0A563DA35"/>
<dbReference type="EMBL" id="SELH01000024">
    <property type="protein sequence ID" value="TWP27076.1"/>
    <property type="molecule type" value="Genomic_DNA"/>
</dbReference>
<protein>
    <submittedName>
        <fullName evidence="1">Uncharacterized protein</fullName>
    </submittedName>
</protein>
<evidence type="ECO:0000313" key="2">
    <source>
        <dbReference type="Proteomes" id="UP000319499"/>
    </source>
</evidence>
<name>A0A563DA35_9FLAO</name>
<reference evidence="1 2" key="1">
    <citation type="submission" date="2019-02" db="EMBL/GenBank/DDBJ databases">
        <title>Apibacter muscae sp. nov.: a novel member of the house fly microbiota.</title>
        <authorList>
            <person name="Park R."/>
        </authorList>
    </citation>
    <scope>NUCLEOTIDE SEQUENCE [LARGE SCALE GENOMIC DNA]</scope>
    <source>
        <strain evidence="1 2">AL1</strain>
    </source>
</reference>
<accession>A0A563DA35</accession>
<dbReference type="Proteomes" id="UP000319499">
    <property type="component" value="Unassembled WGS sequence"/>
</dbReference>
<keyword evidence="2" id="KW-1185">Reference proteome</keyword>
<proteinExistence type="predicted"/>
<organism evidence="1 2">
    <name type="scientific">Apibacter muscae</name>
    <dbReference type="NCBI Taxonomy" id="2509004"/>
    <lineage>
        <taxon>Bacteria</taxon>
        <taxon>Pseudomonadati</taxon>
        <taxon>Bacteroidota</taxon>
        <taxon>Flavobacteriia</taxon>
        <taxon>Flavobacteriales</taxon>
        <taxon>Weeksellaceae</taxon>
        <taxon>Apibacter</taxon>
    </lineage>
</organism>
<dbReference type="RefSeq" id="WP_146262425.1">
    <property type="nucleotide sequence ID" value="NZ_SELG01000034.1"/>
</dbReference>
<sequence>MSTTKRTDRMDIFIEEGRNIILIQERWQYNWLTKVTPWTITERRKFHELADQRIWKIWGGHFKLKVQGTSSFAEKHKNTTFTVNFDIKWALINPHWKVNLTKIAPGGFQTSYVNWNSKIISLDTEDTKIVTRYAGRSKYKQYPVAHEFGHAIGNVPIRGISHSDEYHDSYRLNGGFKLDYLSIMNIGNNLRNRHLDYVLIQLNSMFANTTFYIV</sequence>
<dbReference type="SUPFAM" id="SSF55486">
    <property type="entry name" value="Metalloproteases ('zincins'), catalytic domain"/>
    <property type="match status" value="1"/>
</dbReference>
<evidence type="ECO:0000313" key="1">
    <source>
        <dbReference type="EMBL" id="TWP27076.1"/>
    </source>
</evidence>
<dbReference type="OrthoDB" id="1441010at2"/>
<comment type="caution">
    <text evidence="1">The sequence shown here is derived from an EMBL/GenBank/DDBJ whole genome shotgun (WGS) entry which is preliminary data.</text>
</comment>